<dbReference type="STRING" id="1332264.BW730_10420"/>
<keyword evidence="4" id="KW-0378">Hydrolase</keyword>
<protein>
    <recommendedName>
        <fullName evidence="6">nicotinamidase</fullName>
        <ecNumber evidence="6">3.5.1.19</ecNumber>
    </recommendedName>
    <alternativeName>
        <fullName evidence="7">Nicotinamide deamidase</fullName>
    </alternativeName>
</protein>
<evidence type="ECO:0000256" key="2">
    <source>
        <dbReference type="ARBA" id="ARBA00022642"/>
    </source>
</evidence>
<dbReference type="SUPFAM" id="SSF52499">
    <property type="entry name" value="Isochorismatase-like hydrolases"/>
    <property type="match status" value="1"/>
</dbReference>
<evidence type="ECO:0000256" key="3">
    <source>
        <dbReference type="ARBA" id="ARBA00022723"/>
    </source>
</evidence>
<dbReference type="GO" id="GO:0008936">
    <property type="term" value="F:nicotinamidase activity"/>
    <property type="evidence" value="ECO:0007669"/>
    <property type="project" value="UniProtKB-EC"/>
</dbReference>
<dbReference type="GO" id="GO:0046872">
    <property type="term" value="F:metal ion binding"/>
    <property type="evidence" value="ECO:0007669"/>
    <property type="project" value="UniProtKB-KW"/>
</dbReference>
<proteinExistence type="inferred from homology"/>
<dbReference type="Pfam" id="PF00857">
    <property type="entry name" value="Isochorismatase"/>
    <property type="match status" value="1"/>
</dbReference>
<dbReference type="Proteomes" id="UP000188145">
    <property type="component" value="Chromosome"/>
</dbReference>
<evidence type="ECO:0000256" key="5">
    <source>
        <dbReference type="ARBA" id="ARBA00037900"/>
    </source>
</evidence>
<dbReference type="GO" id="GO:0019363">
    <property type="term" value="P:pyridine nucleotide biosynthetic process"/>
    <property type="evidence" value="ECO:0007669"/>
    <property type="project" value="UniProtKB-KW"/>
</dbReference>
<dbReference type="RefSeq" id="WP_077686179.1">
    <property type="nucleotide sequence ID" value="NZ_CP019606.1"/>
</dbReference>
<dbReference type="EMBL" id="CP019606">
    <property type="protein sequence ID" value="AQP47844.1"/>
    <property type="molecule type" value="Genomic_DNA"/>
</dbReference>
<dbReference type="PANTHER" id="PTHR11080">
    <property type="entry name" value="PYRAZINAMIDASE/NICOTINAMIDASE"/>
    <property type="match status" value="1"/>
</dbReference>
<dbReference type="AlphaFoldDB" id="A0A1Q2CP23"/>
<name>A0A1Q2CP23_9ACTN</name>
<dbReference type="OrthoDB" id="9791276at2"/>
<keyword evidence="3" id="KW-0479">Metal-binding</keyword>
<keyword evidence="2" id="KW-0662">Pyridine nucleotide biosynthesis</keyword>
<comment type="pathway">
    <text evidence="5">Cofactor biosynthesis; nicotinate biosynthesis; nicotinate from nicotinamide: step 1/1.</text>
</comment>
<sequence>MGKALIVVDVQVDFCEGGALGVDGGNAVASDVASLLAGEHGYDAVVATRDHHIDPGSHFSATPDFVDTWPPHCVVGTPGQEIHPDLTGFGFDAVFDKGSYEAAYSGFEGTVGGSPDGEGLARWLGRRGITSVDVCGIATDFCVKATAADAAAEGFDTTVLAGLTAAVHNDSVENVEGSLTPLGITWQR</sequence>
<keyword evidence="10" id="KW-1185">Reference proteome</keyword>
<gene>
    <name evidence="9" type="ORF">BW730_10420</name>
</gene>
<dbReference type="InterPro" id="IPR036380">
    <property type="entry name" value="Isochorismatase-like_sf"/>
</dbReference>
<accession>A0A1Q2CP23</accession>
<evidence type="ECO:0000313" key="9">
    <source>
        <dbReference type="EMBL" id="AQP47844.1"/>
    </source>
</evidence>
<reference evidence="10" key="1">
    <citation type="submission" date="2017-02" db="EMBL/GenBank/DDBJ databases">
        <title>Tessaracoccus aquaemaris sp. nov., isolated from the intestine of a Korean rockfish, Sebastes schlegelii, in a marine aquaculture pond.</title>
        <authorList>
            <person name="Tak E.J."/>
            <person name="Bae J.-W."/>
        </authorList>
    </citation>
    <scope>NUCLEOTIDE SEQUENCE [LARGE SCALE GENOMIC DNA]</scope>
    <source>
        <strain evidence="10">NSG39</strain>
    </source>
</reference>
<feature type="domain" description="Isochorismatase-like" evidence="8">
    <location>
        <begin position="4"/>
        <end position="174"/>
    </location>
</feature>
<evidence type="ECO:0000256" key="4">
    <source>
        <dbReference type="ARBA" id="ARBA00022801"/>
    </source>
</evidence>
<dbReference type="InterPro" id="IPR052347">
    <property type="entry name" value="Isochorismatase_Nicotinamidase"/>
</dbReference>
<dbReference type="InterPro" id="IPR000868">
    <property type="entry name" value="Isochorismatase-like_dom"/>
</dbReference>
<dbReference type="EC" id="3.5.1.19" evidence="6"/>
<organism evidence="9 10">
    <name type="scientific">Tessaracoccus aquimaris</name>
    <dbReference type="NCBI Taxonomy" id="1332264"/>
    <lineage>
        <taxon>Bacteria</taxon>
        <taxon>Bacillati</taxon>
        <taxon>Actinomycetota</taxon>
        <taxon>Actinomycetes</taxon>
        <taxon>Propionibacteriales</taxon>
        <taxon>Propionibacteriaceae</taxon>
        <taxon>Tessaracoccus</taxon>
    </lineage>
</organism>
<evidence type="ECO:0000259" key="8">
    <source>
        <dbReference type="Pfam" id="PF00857"/>
    </source>
</evidence>
<evidence type="ECO:0000256" key="6">
    <source>
        <dbReference type="ARBA" id="ARBA00039017"/>
    </source>
</evidence>
<comment type="similarity">
    <text evidence="1">Belongs to the isochorismatase family.</text>
</comment>
<dbReference type="KEGG" id="tes:BW730_10420"/>
<evidence type="ECO:0000256" key="1">
    <source>
        <dbReference type="ARBA" id="ARBA00006336"/>
    </source>
</evidence>
<evidence type="ECO:0000313" key="10">
    <source>
        <dbReference type="Proteomes" id="UP000188145"/>
    </source>
</evidence>
<dbReference type="PANTHER" id="PTHR11080:SF2">
    <property type="entry name" value="LD05707P"/>
    <property type="match status" value="1"/>
</dbReference>
<evidence type="ECO:0000256" key="7">
    <source>
        <dbReference type="ARBA" id="ARBA00043224"/>
    </source>
</evidence>
<dbReference type="Gene3D" id="3.40.50.850">
    <property type="entry name" value="Isochorismatase-like"/>
    <property type="match status" value="1"/>
</dbReference>